<comment type="pathway">
    <text evidence="10">Cofactor biosynthesis; NAD(+) biosynthesis; quinolinate from L-kynurenine: step 1/3.</text>
</comment>
<keyword evidence="14" id="KW-1185">Reference proteome</keyword>
<keyword evidence="2 10" id="KW-0285">Flavoprotein</keyword>
<dbReference type="FunFam" id="3.50.50.60:FF:000129">
    <property type="entry name" value="Kynurenine 3-monooxygenase"/>
    <property type="match status" value="1"/>
</dbReference>
<feature type="transmembrane region" description="Helical" evidence="11">
    <location>
        <begin position="424"/>
        <end position="442"/>
    </location>
</feature>
<dbReference type="GO" id="GO:0005741">
    <property type="term" value="C:mitochondrial outer membrane"/>
    <property type="evidence" value="ECO:0007669"/>
    <property type="project" value="TreeGrafter"/>
</dbReference>
<keyword evidence="3 10" id="KW-0662">Pyridine nucleotide biosynthesis</keyword>
<dbReference type="InterPro" id="IPR027545">
    <property type="entry name" value="Kynurenine_monooxygenase"/>
</dbReference>
<dbReference type="PANTHER" id="PTHR46028">
    <property type="entry name" value="KYNURENINE 3-MONOOXYGENASE"/>
    <property type="match status" value="1"/>
</dbReference>
<dbReference type="SUPFAM" id="SSF51905">
    <property type="entry name" value="FAD/NAD(P)-binding domain"/>
    <property type="match status" value="1"/>
</dbReference>
<dbReference type="Gene3D" id="3.50.50.60">
    <property type="entry name" value="FAD/NAD(P)-binding domain"/>
    <property type="match status" value="1"/>
</dbReference>
<evidence type="ECO:0000256" key="8">
    <source>
        <dbReference type="ARBA" id="ARBA00023128"/>
    </source>
</evidence>
<evidence type="ECO:0000256" key="2">
    <source>
        <dbReference type="ARBA" id="ARBA00022630"/>
    </source>
</evidence>
<keyword evidence="10 11" id="KW-0472">Membrane</keyword>
<keyword evidence="11" id="KW-1133">Transmembrane helix</keyword>
<reference evidence="13" key="1">
    <citation type="submission" date="2021-12" db="EMBL/GenBank/DDBJ databases">
        <authorList>
            <person name="King R."/>
        </authorList>
    </citation>
    <scope>NUCLEOTIDE SEQUENCE</scope>
</reference>
<evidence type="ECO:0000256" key="5">
    <source>
        <dbReference type="ARBA" id="ARBA00022857"/>
    </source>
</evidence>
<keyword evidence="5 10" id="KW-0521">NADP</keyword>
<comment type="subcellular location">
    <subcellularLocation>
        <location evidence="10">Mitochondrion</location>
    </subcellularLocation>
    <subcellularLocation>
        <location evidence="10">Membrane</location>
        <topology evidence="10">Multi-pass membrane protein</topology>
    </subcellularLocation>
</comment>
<comment type="cofactor">
    <cofactor evidence="1 10">
        <name>FAD</name>
        <dbReference type="ChEBI" id="CHEBI:57692"/>
    </cofactor>
</comment>
<organism evidence="13 14">
    <name type="scientific">Bemisia tabaci</name>
    <name type="common">Sweetpotato whitefly</name>
    <name type="synonym">Aleurodes tabaci</name>
    <dbReference type="NCBI Taxonomy" id="7038"/>
    <lineage>
        <taxon>Eukaryota</taxon>
        <taxon>Metazoa</taxon>
        <taxon>Ecdysozoa</taxon>
        <taxon>Arthropoda</taxon>
        <taxon>Hexapoda</taxon>
        <taxon>Insecta</taxon>
        <taxon>Pterygota</taxon>
        <taxon>Neoptera</taxon>
        <taxon>Paraneoptera</taxon>
        <taxon>Hemiptera</taxon>
        <taxon>Sternorrhyncha</taxon>
        <taxon>Aleyrodoidea</taxon>
        <taxon>Aleyrodidae</taxon>
        <taxon>Aleyrodinae</taxon>
        <taxon>Bemisia</taxon>
    </lineage>
</organism>
<keyword evidence="6 10" id="KW-0560">Oxidoreductase</keyword>
<dbReference type="EC" id="1.14.13.9" evidence="10"/>
<dbReference type="EMBL" id="OU963866">
    <property type="protein sequence ID" value="CAH0390510.1"/>
    <property type="molecule type" value="Genomic_DNA"/>
</dbReference>
<evidence type="ECO:0000256" key="9">
    <source>
        <dbReference type="ARBA" id="ARBA00047818"/>
    </source>
</evidence>
<sequence length="443" mass="50394">MEGKTQVAVVGGGLVGSLFASYLAHHDVNVDLFDLRPDSRLQEHVKGRSINLALSFRGLKALKITGSENILEEIKGIPMRGRMIHNNDGSKNIILYDPVHGQCIYSVGRKRLNDFLLTAAEKHDKVNLHFNHKLRSINIHSGELEFSRTADGDILKTKADVIIGADGAFSTVRKEFLKQPMFNYSQHYIEHAYIELHISSGSDGQFLMDPNYLHIWPRRTFMMIALPNCDASWTVTLFMPVNEFAKLESPDKLMKFFETYFFDAIDLIGKEKLIMDFFASKPSPLISVKCNPYHSGGKVVMIGDAAHAIVPFYGQGMNAGLEDCFILDELLRITDFNTEQAFLQFSKLRCLDGEAVCDLAMYNYVEMRDLVSRRSFIWRKHMDDLLHRLFPSFWIPLYSSVTFSDMRYSKCIANKQEQDRMLNAGLLVVLVLAVSILAAYFFT</sequence>
<keyword evidence="4 10" id="KW-0274">FAD</keyword>
<comment type="function">
    <text evidence="10">Catalyzes the hydroxylation of L-kynurenine (L-Kyn) to form 3-hydroxy-L-kynurenine (L-3OHKyn). Required for synthesis of quinolinic acid.</text>
</comment>
<keyword evidence="7 10" id="KW-0503">Monooxygenase</keyword>
<dbReference type="Proteomes" id="UP001152759">
    <property type="component" value="Chromosome 5"/>
</dbReference>
<dbReference type="KEGG" id="btab:109037516"/>
<evidence type="ECO:0000256" key="3">
    <source>
        <dbReference type="ARBA" id="ARBA00022642"/>
    </source>
</evidence>
<keyword evidence="11" id="KW-0812">Transmembrane</keyword>
<evidence type="ECO:0000313" key="13">
    <source>
        <dbReference type="EMBL" id="CAH0390510.1"/>
    </source>
</evidence>
<dbReference type="PRINTS" id="PR00420">
    <property type="entry name" value="RNGMNOXGNASE"/>
</dbReference>
<dbReference type="Pfam" id="PF01494">
    <property type="entry name" value="FAD_binding_3"/>
    <property type="match status" value="1"/>
</dbReference>
<dbReference type="GO" id="GO:0071949">
    <property type="term" value="F:FAD binding"/>
    <property type="evidence" value="ECO:0007669"/>
    <property type="project" value="InterPro"/>
</dbReference>
<protein>
    <recommendedName>
        <fullName evidence="10">Kynurenine 3-monooxygenase</fullName>
        <ecNumber evidence="10">1.14.13.9</ecNumber>
    </recommendedName>
    <alternativeName>
        <fullName evidence="10">Kynurenine 3-hydroxylase</fullName>
    </alternativeName>
</protein>
<gene>
    <name evidence="13" type="ORF">BEMITA_LOCUS9228</name>
</gene>
<feature type="transmembrane region" description="Helical" evidence="11">
    <location>
        <begin position="385"/>
        <end position="403"/>
    </location>
</feature>
<feature type="domain" description="FAD-binding" evidence="12">
    <location>
        <begin position="4"/>
        <end position="327"/>
    </location>
</feature>
<evidence type="ECO:0000313" key="14">
    <source>
        <dbReference type="Proteomes" id="UP001152759"/>
    </source>
</evidence>
<evidence type="ECO:0000256" key="6">
    <source>
        <dbReference type="ARBA" id="ARBA00023002"/>
    </source>
</evidence>
<dbReference type="GO" id="GO:0004502">
    <property type="term" value="F:kynurenine 3-monooxygenase activity"/>
    <property type="evidence" value="ECO:0007669"/>
    <property type="project" value="UniProtKB-UniRule"/>
</dbReference>
<evidence type="ECO:0000256" key="11">
    <source>
        <dbReference type="SAM" id="Phobius"/>
    </source>
</evidence>
<dbReference type="GO" id="GO:0019805">
    <property type="term" value="P:quinolinate biosynthetic process"/>
    <property type="evidence" value="ECO:0007669"/>
    <property type="project" value="UniProtKB-UniRule"/>
</dbReference>
<comment type="similarity">
    <text evidence="10">Belongs to the aromatic-ring hydroxylase family. KMO subfamily.</text>
</comment>
<evidence type="ECO:0000256" key="7">
    <source>
        <dbReference type="ARBA" id="ARBA00023033"/>
    </source>
</evidence>
<proteinExistence type="inferred from homology"/>
<dbReference type="GO" id="GO:0070189">
    <property type="term" value="P:kynurenine metabolic process"/>
    <property type="evidence" value="ECO:0007669"/>
    <property type="project" value="TreeGrafter"/>
</dbReference>
<dbReference type="InterPro" id="IPR036188">
    <property type="entry name" value="FAD/NAD-bd_sf"/>
</dbReference>
<dbReference type="AlphaFoldDB" id="A0A9P0AGZ0"/>
<comment type="catalytic activity">
    <reaction evidence="9 10">
        <text>L-kynurenine + NADPH + O2 + H(+) = 3-hydroxy-L-kynurenine + NADP(+) + H2O</text>
        <dbReference type="Rhea" id="RHEA:20545"/>
        <dbReference type="ChEBI" id="CHEBI:15377"/>
        <dbReference type="ChEBI" id="CHEBI:15378"/>
        <dbReference type="ChEBI" id="CHEBI:15379"/>
        <dbReference type="ChEBI" id="CHEBI:57783"/>
        <dbReference type="ChEBI" id="CHEBI:57959"/>
        <dbReference type="ChEBI" id="CHEBI:58125"/>
        <dbReference type="ChEBI" id="CHEBI:58349"/>
        <dbReference type="EC" id="1.14.13.9"/>
    </reaction>
</comment>
<accession>A0A9P0AGZ0</accession>
<dbReference type="HAMAP" id="MF_01971">
    <property type="entry name" value="Kynurenine_monooxygenase"/>
    <property type="match status" value="1"/>
</dbReference>
<dbReference type="GO" id="GO:0034354">
    <property type="term" value="P:'de novo' NAD+ biosynthetic process from L-tryptophan"/>
    <property type="evidence" value="ECO:0007669"/>
    <property type="project" value="UniProtKB-UniRule"/>
</dbReference>
<dbReference type="GO" id="GO:0006569">
    <property type="term" value="P:L-tryptophan catabolic process"/>
    <property type="evidence" value="ECO:0007669"/>
    <property type="project" value="UniProtKB-UniRule"/>
</dbReference>
<dbReference type="PANTHER" id="PTHR46028:SF2">
    <property type="entry name" value="KYNURENINE 3-MONOOXYGENASE"/>
    <property type="match status" value="1"/>
</dbReference>
<evidence type="ECO:0000256" key="10">
    <source>
        <dbReference type="HAMAP-Rule" id="MF_03018"/>
    </source>
</evidence>
<evidence type="ECO:0000256" key="1">
    <source>
        <dbReference type="ARBA" id="ARBA00001974"/>
    </source>
</evidence>
<keyword evidence="8 10" id="KW-0496">Mitochondrion</keyword>
<dbReference type="InterPro" id="IPR002938">
    <property type="entry name" value="FAD-bd"/>
</dbReference>
<name>A0A9P0AGZ0_BEMTA</name>
<evidence type="ECO:0000259" key="12">
    <source>
        <dbReference type="Pfam" id="PF01494"/>
    </source>
</evidence>
<dbReference type="GO" id="GO:0043420">
    <property type="term" value="P:anthranilate metabolic process"/>
    <property type="evidence" value="ECO:0007669"/>
    <property type="project" value="UniProtKB-UniRule"/>
</dbReference>
<evidence type="ECO:0000256" key="4">
    <source>
        <dbReference type="ARBA" id="ARBA00022827"/>
    </source>
</evidence>